<dbReference type="EMBL" id="JACIVI010000003">
    <property type="protein sequence ID" value="MBB1162356.1"/>
    <property type="molecule type" value="Genomic_DNA"/>
</dbReference>
<keyword evidence="7" id="KW-1185">Reference proteome</keyword>
<proteinExistence type="inferred from homology"/>
<dbReference type="PANTHER" id="PTHR43483:SF3">
    <property type="entry name" value="MEMBRANE TRANSPORTER PROTEIN HI_0806-RELATED"/>
    <property type="match status" value="1"/>
</dbReference>
<dbReference type="Proteomes" id="UP000586093">
    <property type="component" value="Unassembled WGS sequence"/>
</dbReference>
<dbReference type="GO" id="GO:0005886">
    <property type="term" value="C:plasma membrane"/>
    <property type="evidence" value="ECO:0007669"/>
    <property type="project" value="UniProtKB-SubCell"/>
</dbReference>
<dbReference type="RefSeq" id="WP_182664179.1">
    <property type="nucleotide sequence ID" value="NZ_JACIVI010000003.1"/>
</dbReference>
<accession>A0A839HKP0</accession>
<keyword evidence="4 5" id="KW-0472">Membrane</keyword>
<gene>
    <name evidence="6" type="ORF">H4F90_10215</name>
</gene>
<dbReference type="InterPro" id="IPR002781">
    <property type="entry name" value="TM_pro_TauE-like"/>
</dbReference>
<evidence type="ECO:0000256" key="2">
    <source>
        <dbReference type="ARBA" id="ARBA00022692"/>
    </source>
</evidence>
<name>A0A839HKP0_9BURK</name>
<feature type="transmembrane region" description="Helical" evidence="5">
    <location>
        <begin position="53"/>
        <end position="70"/>
    </location>
</feature>
<feature type="transmembrane region" description="Helical" evidence="5">
    <location>
        <begin position="223"/>
        <end position="240"/>
    </location>
</feature>
<organism evidence="6 7">
    <name type="scientific">Aquariibacter albus</name>
    <dbReference type="NCBI Taxonomy" id="2759899"/>
    <lineage>
        <taxon>Bacteria</taxon>
        <taxon>Pseudomonadati</taxon>
        <taxon>Pseudomonadota</taxon>
        <taxon>Betaproteobacteria</taxon>
        <taxon>Burkholderiales</taxon>
        <taxon>Sphaerotilaceae</taxon>
        <taxon>Aquariibacter</taxon>
    </lineage>
</organism>
<keyword evidence="5" id="KW-1003">Cell membrane</keyword>
<comment type="caution">
    <text evidence="6">The sequence shown here is derived from an EMBL/GenBank/DDBJ whole genome shotgun (WGS) entry which is preliminary data.</text>
</comment>
<comment type="subcellular location">
    <subcellularLocation>
        <location evidence="5">Cell membrane</location>
        <topology evidence="5">Multi-pass membrane protein</topology>
    </subcellularLocation>
    <subcellularLocation>
        <location evidence="1">Membrane</location>
        <topology evidence="1">Multi-pass membrane protein</topology>
    </subcellularLocation>
</comment>
<keyword evidence="2 5" id="KW-0812">Transmembrane</keyword>
<evidence type="ECO:0000256" key="4">
    <source>
        <dbReference type="ARBA" id="ARBA00023136"/>
    </source>
</evidence>
<sequence>MPELPALLLLLALGSVSGFLAGLLGVGGGLILVPFLSQGLAHAGAAPALQLKMAVATAMATICLTSMSAVRAQQARGAIAWDIVRRLLPGVLLGTALGALLARHLPALGLTLLFGLFVGHAGLKMLFAAAPAPRAGQGLPGRPGLLAAGALIGGLSALVGAGGAFLSVPLMARWRVPMHRAVATSSALGLPLALAATLAYVVVGRGLPGRPDGSLGLVHLPSWLLLVSTSVLAAPLGTRLSHATDTRRLRRLFGLMLLLIAAEMLRRAAQAA</sequence>
<feature type="transmembrane region" description="Helical" evidence="5">
    <location>
        <begin position="145"/>
        <end position="170"/>
    </location>
</feature>
<dbReference type="Pfam" id="PF01925">
    <property type="entry name" value="TauE"/>
    <property type="match status" value="1"/>
</dbReference>
<evidence type="ECO:0000256" key="5">
    <source>
        <dbReference type="RuleBase" id="RU363041"/>
    </source>
</evidence>
<comment type="similarity">
    <text evidence="5">Belongs to the 4-toluene sulfonate uptake permease (TSUP) (TC 2.A.102) family.</text>
</comment>
<keyword evidence="3 5" id="KW-1133">Transmembrane helix</keyword>
<reference evidence="6 7" key="1">
    <citation type="submission" date="2020-08" db="EMBL/GenBank/DDBJ databases">
        <title>Aquariorum lacteus gen. nov., sp. nov., a new member of the family Comamonadaceae, isolated from freshwater aquarium.</title>
        <authorList>
            <person name="Chun S.-J."/>
        </authorList>
    </citation>
    <scope>NUCLEOTIDE SEQUENCE [LARGE SCALE GENOMIC DNA]</scope>
    <source>
        <strain evidence="6 7">SJAQ100</strain>
    </source>
</reference>
<protein>
    <recommendedName>
        <fullName evidence="5">Probable membrane transporter protein</fullName>
    </recommendedName>
</protein>
<evidence type="ECO:0000256" key="1">
    <source>
        <dbReference type="ARBA" id="ARBA00004141"/>
    </source>
</evidence>
<evidence type="ECO:0000313" key="6">
    <source>
        <dbReference type="EMBL" id="MBB1162356.1"/>
    </source>
</evidence>
<evidence type="ECO:0000313" key="7">
    <source>
        <dbReference type="Proteomes" id="UP000586093"/>
    </source>
</evidence>
<evidence type="ECO:0000256" key="3">
    <source>
        <dbReference type="ARBA" id="ARBA00022989"/>
    </source>
</evidence>
<feature type="transmembrane region" description="Helical" evidence="5">
    <location>
        <begin position="182"/>
        <end position="203"/>
    </location>
</feature>
<dbReference type="AlphaFoldDB" id="A0A839HKP0"/>
<dbReference type="PANTHER" id="PTHR43483">
    <property type="entry name" value="MEMBRANE TRANSPORTER PROTEIN HI_0806-RELATED"/>
    <property type="match status" value="1"/>
</dbReference>